<name>A0A8T2LC34_ASTMX</name>
<dbReference type="AlphaFoldDB" id="A0A8T2LC34"/>
<reference evidence="1 2" key="1">
    <citation type="submission" date="2021-07" db="EMBL/GenBank/DDBJ databases">
        <authorList>
            <person name="Imarazene B."/>
            <person name="Zahm M."/>
            <person name="Klopp C."/>
            <person name="Cabau C."/>
            <person name="Beille S."/>
            <person name="Jouanno E."/>
            <person name="Castinel A."/>
            <person name="Lluch J."/>
            <person name="Gil L."/>
            <person name="Kuchtly C."/>
            <person name="Lopez Roques C."/>
            <person name="Donnadieu C."/>
            <person name="Parrinello H."/>
            <person name="Journot L."/>
            <person name="Du K."/>
            <person name="Schartl M."/>
            <person name="Retaux S."/>
            <person name="Guiguen Y."/>
        </authorList>
    </citation>
    <scope>NUCLEOTIDE SEQUENCE [LARGE SCALE GENOMIC DNA]</scope>
    <source>
        <strain evidence="1">Pach_M1</strain>
        <tissue evidence="1">Testis</tissue>
    </source>
</reference>
<dbReference type="Proteomes" id="UP000752171">
    <property type="component" value="Unassembled WGS sequence"/>
</dbReference>
<evidence type="ECO:0000313" key="2">
    <source>
        <dbReference type="Proteomes" id="UP000752171"/>
    </source>
</evidence>
<dbReference type="KEGG" id="amex:103047057"/>
<sequence length="210" mass="21205">MLQSNRMSTGKWKKRNKGEIAGIVGKGIIYAIDYYDRPGTASAKGLYAEAGAYATGFVNKSGQRVPKAGASAAAGVGKAQAEWRLCEAEANGPNASAGAYASVIGVEAKAAAVLGQARAQCSILEAEVKGPNVSVGAQAGVEGVGAMARAEFASASASAGIVGLKVGVGFDTGAELNPTGAEVKFLGSGFSLGRKMGISYFGSELSFNLW</sequence>
<evidence type="ECO:0000313" key="1">
    <source>
        <dbReference type="EMBL" id="KAG9267525.1"/>
    </source>
</evidence>
<accession>A0A8T2LC34</accession>
<protein>
    <submittedName>
        <fullName evidence="1">Uncharacterized protein</fullName>
    </submittedName>
</protein>
<dbReference type="EMBL" id="JAICCE010000015">
    <property type="protein sequence ID" value="KAG9267525.1"/>
    <property type="molecule type" value="Genomic_DNA"/>
</dbReference>
<comment type="caution">
    <text evidence="1">The sequence shown here is derived from an EMBL/GenBank/DDBJ whole genome shotgun (WGS) entry which is preliminary data.</text>
</comment>
<organism evidence="1 2">
    <name type="scientific">Astyanax mexicanus</name>
    <name type="common">Blind cave fish</name>
    <name type="synonym">Astyanax fasciatus mexicanus</name>
    <dbReference type="NCBI Taxonomy" id="7994"/>
    <lineage>
        <taxon>Eukaryota</taxon>
        <taxon>Metazoa</taxon>
        <taxon>Chordata</taxon>
        <taxon>Craniata</taxon>
        <taxon>Vertebrata</taxon>
        <taxon>Euteleostomi</taxon>
        <taxon>Actinopterygii</taxon>
        <taxon>Neopterygii</taxon>
        <taxon>Teleostei</taxon>
        <taxon>Ostariophysi</taxon>
        <taxon>Characiformes</taxon>
        <taxon>Characoidei</taxon>
        <taxon>Acestrorhamphidae</taxon>
        <taxon>Acestrorhamphinae</taxon>
        <taxon>Astyanax</taxon>
    </lineage>
</organism>
<proteinExistence type="predicted"/>
<gene>
    <name evidence="1" type="ORF">AMEX_G18374</name>
</gene>